<feature type="domain" description="Nucleoside phosphorylase" evidence="6">
    <location>
        <begin position="4"/>
        <end position="221"/>
    </location>
</feature>
<dbReference type="GO" id="GO:0005829">
    <property type="term" value="C:cytosol"/>
    <property type="evidence" value="ECO:0007669"/>
    <property type="project" value="TreeGrafter"/>
</dbReference>
<dbReference type="GO" id="GO:0008782">
    <property type="term" value="F:adenosylhomocysteine nucleosidase activity"/>
    <property type="evidence" value="ECO:0007669"/>
    <property type="project" value="UniProtKB-EC"/>
</dbReference>
<dbReference type="PANTHER" id="PTHR46832">
    <property type="entry name" value="5'-METHYLTHIOADENOSINE/S-ADENOSYLHOMOCYSTEINE NUCLEOSIDASE"/>
    <property type="match status" value="1"/>
</dbReference>
<evidence type="ECO:0000256" key="3">
    <source>
        <dbReference type="ARBA" id="ARBA00022605"/>
    </source>
</evidence>
<dbReference type="InterPro" id="IPR035994">
    <property type="entry name" value="Nucleoside_phosphorylase_sf"/>
</dbReference>
<evidence type="ECO:0000313" key="8">
    <source>
        <dbReference type="Proteomes" id="UP000188342"/>
    </source>
</evidence>
<reference evidence="7 8" key="1">
    <citation type="submission" date="2017-02" db="EMBL/GenBank/DDBJ databases">
        <authorList>
            <person name="Peterson S.W."/>
        </authorList>
    </citation>
    <scope>NUCLEOTIDE SEQUENCE [LARGE SCALE GENOMIC DNA]</scope>
    <source>
        <strain evidence="7 8">LSP_Lj1</strain>
    </source>
</reference>
<dbReference type="AlphaFoldDB" id="A0A1R4IG35"/>
<dbReference type="NCBIfam" id="NF004079">
    <property type="entry name" value="PRK05584.1"/>
    <property type="match status" value="1"/>
</dbReference>
<name>A0A1R4IG35_9ACTN</name>
<dbReference type="RefSeq" id="WP_094763411.1">
    <property type="nucleotide sequence ID" value="NZ_FUKQ01000006.1"/>
</dbReference>
<protein>
    <recommendedName>
        <fullName evidence="2">adenosylhomocysteine nucleosidase</fullName>
        <ecNumber evidence="2">3.2.2.9</ecNumber>
    </recommendedName>
</protein>
<evidence type="ECO:0000313" key="7">
    <source>
        <dbReference type="EMBL" id="SJN18303.1"/>
    </source>
</evidence>
<dbReference type="Proteomes" id="UP000188342">
    <property type="component" value="Unassembled WGS sequence"/>
</dbReference>
<proteinExistence type="predicted"/>
<dbReference type="Pfam" id="PF01048">
    <property type="entry name" value="PNP_UDP_1"/>
    <property type="match status" value="1"/>
</dbReference>
<sequence length="224" mass="23586">MTHILLLAAMAEETAPVIAGRSFDAVEEGRVWRAVDGERTVTLVTCGIGLVNSAAATAVAIERHRPDVIVSLGSAGGLGKDVRVGDIIVGRSYRYADADATAFGYEYGQIPSMPVSFPGDERLLGLMQADDSDATVHLGEIVSGNSFVAGELAHTLRERFPEALAADMESTAIAQVAWAAKLPFVCVRSISDLCAPEAGQDFKGNIDDVAARSAAAVWRLVAQL</sequence>
<accession>A0A1R4IG35</accession>
<dbReference type="GO" id="GO:0009164">
    <property type="term" value="P:nucleoside catabolic process"/>
    <property type="evidence" value="ECO:0007669"/>
    <property type="project" value="InterPro"/>
</dbReference>
<dbReference type="OrthoDB" id="3734512at2"/>
<organism evidence="7 8">
    <name type="scientific">Luteococcus japonicus LSP_Lj1</name>
    <dbReference type="NCBI Taxonomy" id="1255658"/>
    <lineage>
        <taxon>Bacteria</taxon>
        <taxon>Bacillati</taxon>
        <taxon>Actinomycetota</taxon>
        <taxon>Actinomycetes</taxon>
        <taxon>Propionibacteriales</taxon>
        <taxon>Propionibacteriaceae</taxon>
        <taxon>Luteococcus</taxon>
    </lineage>
</organism>
<keyword evidence="3" id="KW-0028">Amino-acid biosynthesis</keyword>
<dbReference type="InterPro" id="IPR010049">
    <property type="entry name" value="MTA_SAH_Nsdase"/>
</dbReference>
<keyword evidence="4 7" id="KW-0378">Hydrolase</keyword>
<evidence type="ECO:0000256" key="1">
    <source>
        <dbReference type="ARBA" id="ARBA00004945"/>
    </source>
</evidence>
<keyword evidence="5" id="KW-0486">Methionine biosynthesis</keyword>
<keyword evidence="7" id="KW-0326">Glycosidase</keyword>
<dbReference type="UniPathway" id="UPA00904">
    <property type="reaction ID" value="UER00871"/>
</dbReference>
<dbReference type="PANTHER" id="PTHR46832:SF1">
    <property type="entry name" value="5'-METHYLTHIOADENOSINE_S-ADENOSYLHOMOCYSTEINE NUCLEOSIDASE"/>
    <property type="match status" value="1"/>
</dbReference>
<dbReference type="SUPFAM" id="SSF53167">
    <property type="entry name" value="Purine and uridine phosphorylases"/>
    <property type="match status" value="1"/>
</dbReference>
<evidence type="ECO:0000259" key="6">
    <source>
        <dbReference type="Pfam" id="PF01048"/>
    </source>
</evidence>
<dbReference type="GO" id="GO:0019509">
    <property type="term" value="P:L-methionine salvage from methylthioadenosine"/>
    <property type="evidence" value="ECO:0007669"/>
    <property type="project" value="UniProtKB-UniPathway"/>
</dbReference>
<dbReference type="InterPro" id="IPR000845">
    <property type="entry name" value="Nucleoside_phosphorylase_d"/>
</dbReference>
<dbReference type="EMBL" id="FUKQ01000006">
    <property type="protein sequence ID" value="SJN18303.1"/>
    <property type="molecule type" value="Genomic_DNA"/>
</dbReference>
<dbReference type="CDD" id="cd09008">
    <property type="entry name" value="MTAN"/>
    <property type="match status" value="1"/>
</dbReference>
<dbReference type="GO" id="GO:0008930">
    <property type="term" value="F:methylthioadenosine nucleosidase activity"/>
    <property type="evidence" value="ECO:0007669"/>
    <property type="project" value="InterPro"/>
</dbReference>
<gene>
    <name evidence="7" type="ORF">FM114_01415</name>
</gene>
<evidence type="ECO:0000256" key="5">
    <source>
        <dbReference type="ARBA" id="ARBA00023167"/>
    </source>
</evidence>
<evidence type="ECO:0000256" key="4">
    <source>
        <dbReference type="ARBA" id="ARBA00022801"/>
    </source>
</evidence>
<keyword evidence="8" id="KW-1185">Reference proteome</keyword>
<dbReference type="EC" id="3.2.2.9" evidence="2"/>
<evidence type="ECO:0000256" key="2">
    <source>
        <dbReference type="ARBA" id="ARBA00011974"/>
    </source>
</evidence>
<dbReference type="STRING" id="1255658.FM114_01415"/>
<dbReference type="NCBIfam" id="TIGR01704">
    <property type="entry name" value="MTA_SAH-Nsdase"/>
    <property type="match status" value="1"/>
</dbReference>
<comment type="pathway">
    <text evidence="1">Amino-acid biosynthesis; L-methionine biosynthesis via salvage pathway; S-methyl-5-thio-alpha-D-ribose 1-phosphate from S-methyl-5'-thioadenosine (hydrolase route): step 1/2.</text>
</comment>
<dbReference type="Gene3D" id="3.40.50.1580">
    <property type="entry name" value="Nucleoside phosphorylase domain"/>
    <property type="match status" value="1"/>
</dbReference>
<dbReference type="GO" id="GO:0019284">
    <property type="term" value="P:L-methionine salvage from S-adenosylmethionine"/>
    <property type="evidence" value="ECO:0007669"/>
    <property type="project" value="TreeGrafter"/>
</dbReference>